<reference evidence="2" key="1">
    <citation type="submission" date="2017-02" db="EMBL/GenBank/DDBJ databases">
        <authorList>
            <person name="Tetz G."/>
            <person name="Tetz V."/>
        </authorList>
    </citation>
    <scope>NUCLEOTIDE SEQUENCE [LARGE SCALE GENOMIC DNA]</scope>
    <source>
        <strain evidence="2">VT16-26</strain>
    </source>
</reference>
<evidence type="ECO:0008006" key="3">
    <source>
        <dbReference type="Google" id="ProtNLM"/>
    </source>
</evidence>
<evidence type="ECO:0000313" key="1">
    <source>
        <dbReference type="EMBL" id="OVE56518.1"/>
    </source>
</evidence>
<dbReference type="InterPro" id="IPR016032">
    <property type="entry name" value="Sig_transdc_resp-reg_C-effctor"/>
</dbReference>
<dbReference type="AlphaFoldDB" id="A0A202BYE2"/>
<evidence type="ECO:0000313" key="2">
    <source>
        <dbReference type="Proteomes" id="UP000196355"/>
    </source>
</evidence>
<gene>
    <name evidence="1" type="ORF">B0E34_13380</name>
</gene>
<dbReference type="GO" id="GO:0003677">
    <property type="term" value="F:DNA binding"/>
    <property type="evidence" value="ECO:0007669"/>
    <property type="project" value="InterPro"/>
</dbReference>
<dbReference type="SUPFAM" id="SSF46894">
    <property type="entry name" value="C-terminal effector domain of the bipartite response regulators"/>
    <property type="match status" value="1"/>
</dbReference>
<accession>A0A202BYE2</accession>
<dbReference type="RefSeq" id="WP_087710165.1">
    <property type="nucleotide sequence ID" value="NZ_JBBCYW010000003.1"/>
</dbReference>
<proteinExistence type="predicted"/>
<sequence length="130" mass="15302">MLKLVGKASEIRRDEKIMKNEKTEFNLEDLNQKIFVQDEILALAKENSPRLLSKFRLVEPDFFSKLSAIQPDLKNSELVFCIYLKLNLTTKEIATYTFVTPKAIQNRKNRLRKKLSIASDMDIYKWFNDL</sequence>
<organism evidence="1 2">
    <name type="scientific">Chryseobacterium mucoviscidosis</name>
    <dbReference type="NCBI Taxonomy" id="1945581"/>
    <lineage>
        <taxon>Bacteria</taxon>
        <taxon>Pseudomonadati</taxon>
        <taxon>Bacteroidota</taxon>
        <taxon>Flavobacteriia</taxon>
        <taxon>Flavobacteriales</taxon>
        <taxon>Weeksellaceae</taxon>
        <taxon>Chryseobacterium group</taxon>
        <taxon>Chryseobacterium</taxon>
    </lineage>
</organism>
<keyword evidence="2" id="KW-1185">Reference proteome</keyword>
<dbReference type="GO" id="GO:0006355">
    <property type="term" value="P:regulation of DNA-templated transcription"/>
    <property type="evidence" value="ECO:0007669"/>
    <property type="project" value="InterPro"/>
</dbReference>
<name>A0A202BYE2_9FLAO</name>
<protein>
    <recommendedName>
        <fullName evidence="3">HTH luxR-type domain-containing protein</fullName>
    </recommendedName>
</protein>
<dbReference type="EMBL" id="MVAG01000122">
    <property type="protein sequence ID" value="OVE56518.1"/>
    <property type="molecule type" value="Genomic_DNA"/>
</dbReference>
<dbReference type="Proteomes" id="UP000196355">
    <property type="component" value="Unassembled WGS sequence"/>
</dbReference>
<comment type="caution">
    <text evidence="1">The sequence shown here is derived from an EMBL/GenBank/DDBJ whole genome shotgun (WGS) entry which is preliminary data.</text>
</comment>